<protein>
    <submittedName>
        <fullName evidence="2">Uncharacterized protein K0098B12.10</fullName>
    </submittedName>
</protein>
<name>C8TF59_ORYSI</name>
<accession>C8TF59</accession>
<evidence type="ECO:0000256" key="1">
    <source>
        <dbReference type="SAM" id="MobiDB-lite"/>
    </source>
</evidence>
<gene>
    <name evidence="2" type="primary">K0098B12.10</name>
</gene>
<proteinExistence type="predicted"/>
<dbReference type="EMBL" id="AP009085">
    <property type="protein sequence ID" value="BAI39781.1"/>
    <property type="molecule type" value="Genomic_DNA"/>
</dbReference>
<evidence type="ECO:0000313" key="2">
    <source>
        <dbReference type="EMBL" id="BAI39781.1"/>
    </source>
</evidence>
<organism evidence="2">
    <name type="scientific">Oryza sativa subsp. indica</name>
    <name type="common">Rice</name>
    <dbReference type="NCBI Taxonomy" id="39946"/>
    <lineage>
        <taxon>Eukaryota</taxon>
        <taxon>Viridiplantae</taxon>
        <taxon>Streptophyta</taxon>
        <taxon>Embryophyta</taxon>
        <taxon>Tracheophyta</taxon>
        <taxon>Spermatophyta</taxon>
        <taxon>Magnoliopsida</taxon>
        <taxon>Liliopsida</taxon>
        <taxon>Poales</taxon>
        <taxon>Poaceae</taxon>
        <taxon>BOP clade</taxon>
        <taxon>Oryzoideae</taxon>
        <taxon>Oryzeae</taxon>
        <taxon>Oryzinae</taxon>
        <taxon>Oryza</taxon>
        <taxon>Oryza sativa</taxon>
    </lineage>
</organism>
<sequence>MAPIHPSGSDGGGGGTQPARTGGSSRPGGRGARRHGATRRRRKAASGRRRGAAATDDERRHTASDGGATPNGKAAALRGRGERRRGDAHRGSASTGRRRMAMRNDQEMTVNGGRSVEPPSEQEERGVDGTARTTANATASMAWLGAAASGDQSSGGGGGEEGDGARARPTWPGRRGSEGAAAVAGRGGVGWRLGEDPTGGLHLSATLG</sequence>
<dbReference type="AlphaFoldDB" id="C8TF59"/>
<reference evidence="2" key="1">
    <citation type="journal article" date="2009" name="Plant J.">
        <title>Comparative analysis of complete orthologous centromeres from two subspecies of rice reveals rapid variation of centromere organization and structure.</title>
        <authorList>
            <person name="Wu J."/>
            <person name="Fujisawa M."/>
            <person name="Tian Z."/>
            <person name="Yamagata H."/>
            <person name="Kamiya K."/>
            <person name="Shibata M."/>
            <person name="Hosokawa S."/>
            <person name="Ito Y."/>
            <person name="Hamada M."/>
            <person name="Katagiri S."/>
            <person name="Kurita K."/>
            <person name="Yamamoto M."/>
            <person name="Kikuta A."/>
            <person name="Machita K."/>
            <person name="Karasawa W."/>
            <person name="Kanamori H."/>
            <person name="Namiki N."/>
            <person name="Mizuno H."/>
            <person name="Ma J."/>
            <person name="Sasaki T."/>
            <person name="Matsumoto T."/>
        </authorList>
    </citation>
    <scope>NUCLEOTIDE SEQUENCE</scope>
</reference>
<feature type="region of interest" description="Disordered" evidence="1">
    <location>
        <begin position="1"/>
        <end position="208"/>
    </location>
</feature>
<feature type="compositionally biased region" description="Basic residues" evidence="1">
    <location>
        <begin position="31"/>
        <end position="51"/>
    </location>
</feature>